<dbReference type="GO" id="GO:0006189">
    <property type="term" value="P:'de novo' IMP biosynthetic process"/>
    <property type="evidence" value="ECO:0007669"/>
    <property type="project" value="InterPro"/>
</dbReference>
<evidence type="ECO:0000259" key="16">
    <source>
        <dbReference type="PROSITE" id="PS50975"/>
    </source>
</evidence>
<accession>A0A9W8CY26</accession>
<dbReference type="Gene3D" id="3.90.650.10">
    <property type="entry name" value="PurM-like C-terminal domain"/>
    <property type="match status" value="1"/>
</dbReference>
<evidence type="ECO:0000256" key="13">
    <source>
        <dbReference type="ARBA" id="ARBA00047843"/>
    </source>
</evidence>
<dbReference type="PROSITE" id="PS00184">
    <property type="entry name" value="GARS"/>
    <property type="match status" value="1"/>
</dbReference>
<evidence type="ECO:0000256" key="9">
    <source>
        <dbReference type="ARBA" id="ARBA00023211"/>
    </source>
</evidence>
<evidence type="ECO:0000256" key="3">
    <source>
        <dbReference type="ARBA" id="ARBA00007423"/>
    </source>
</evidence>
<dbReference type="SMART" id="SM01209">
    <property type="entry name" value="GARS_A"/>
    <property type="match status" value="1"/>
</dbReference>
<evidence type="ECO:0000256" key="7">
    <source>
        <dbReference type="ARBA" id="ARBA00022755"/>
    </source>
</evidence>
<dbReference type="InterPro" id="IPR016188">
    <property type="entry name" value="PurM-like_N"/>
</dbReference>
<dbReference type="InterPro" id="IPR036921">
    <property type="entry name" value="PurM-like_N_sf"/>
</dbReference>
<comment type="catalytic activity">
    <reaction evidence="14">
        <text>2-formamido-N(1)-(5-O-phospho-beta-D-ribosyl)acetamidine + ATP = 5-amino-1-(5-phospho-beta-D-ribosyl)imidazole + ADP + phosphate + H(+)</text>
        <dbReference type="Rhea" id="RHEA:23032"/>
        <dbReference type="ChEBI" id="CHEBI:15378"/>
        <dbReference type="ChEBI" id="CHEBI:30616"/>
        <dbReference type="ChEBI" id="CHEBI:43474"/>
        <dbReference type="ChEBI" id="CHEBI:137981"/>
        <dbReference type="ChEBI" id="CHEBI:147287"/>
        <dbReference type="ChEBI" id="CHEBI:456216"/>
        <dbReference type="EC" id="6.3.3.1"/>
    </reaction>
</comment>
<dbReference type="SUPFAM" id="SSF55326">
    <property type="entry name" value="PurM N-terminal domain-like"/>
    <property type="match status" value="1"/>
</dbReference>
<dbReference type="Proteomes" id="UP001143981">
    <property type="component" value="Unassembled WGS sequence"/>
</dbReference>
<dbReference type="SMART" id="SM01210">
    <property type="entry name" value="GARS_C"/>
    <property type="match status" value="1"/>
</dbReference>
<dbReference type="Gene3D" id="3.30.1490.20">
    <property type="entry name" value="ATP-grasp fold, A domain"/>
    <property type="match status" value="1"/>
</dbReference>
<dbReference type="InterPro" id="IPR020562">
    <property type="entry name" value="PRibGlycinamide_synth_N"/>
</dbReference>
<evidence type="ECO:0000313" key="17">
    <source>
        <dbReference type="EMBL" id="KAJ1729274.1"/>
    </source>
</evidence>
<dbReference type="Pfam" id="PF02844">
    <property type="entry name" value="GARS_N"/>
    <property type="match status" value="1"/>
</dbReference>
<dbReference type="InterPro" id="IPR000115">
    <property type="entry name" value="PRibGlycinamide_synth"/>
</dbReference>
<evidence type="ECO:0000256" key="10">
    <source>
        <dbReference type="ARBA" id="ARBA00023268"/>
    </source>
</evidence>
<proteinExistence type="inferred from homology"/>
<keyword evidence="18" id="KW-1185">Reference proteome</keyword>
<dbReference type="HAMAP" id="MF_00741">
    <property type="entry name" value="AIRS"/>
    <property type="match status" value="1"/>
</dbReference>
<dbReference type="PANTHER" id="PTHR10520">
    <property type="entry name" value="TRIFUNCTIONAL PURINE BIOSYNTHETIC PROTEIN ADENOSINE-3-RELATED"/>
    <property type="match status" value="1"/>
</dbReference>
<evidence type="ECO:0000256" key="11">
    <source>
        <dbReference type="ARBA" id="ARBA00029388"/>
    </source>
</evidence>
<dbReference type="HAMAP" id="MF_00138">
    <property type="entry name" value="GARS"/>
    <property type="match status" value="1"/>
</dbReference>
<dbReference type="OrthoDB" id="2018833at2759"/>
<keyword evidence="5" id="KW-0479">Metal-binding</keyword>
<dbReference type="InterPro" id="IPR036676">
    <property type="entry name" value="PurM-like_C_sf"/>
</dbReference>
<dbReference type="GO" id="GO:0004637">
    <property type="term" value="F:phosphoribosylamine-glycine ligase activity"/>
    <property type="evidence" value="ECO:0007669"/>
    <property type="project" value="UniProtKB-EC"/>
</dbReference>
<dbReference type="GO" id="GO:0046084">
    <property type="term" value="P:adenine biosynthetic process"/>
    <property type="evidence" value="ECO:0007669"/>
    <property type="project" value="TreeGrafter"/>
</dbReference>
<dbReference type="CDD" id="cd02196">
    <property type="entry name" value="PurM"/>
    <property type="match status" value="1"/>
</dbReference>
<dbReference type="SUPFAM" id="SSF56059">
    <property type="entry name" value="Glutathione synthetase ATP-binding domain-like"/>
    <property type="match status" value="1"/>
</dbReference>
<dbReference type="SUPFAM" id="SSF52440">
    <property type="entry name" value="PreATP-grasp domain"/>
    <property type="match status" value="1"/>
</dbReference>
<keyword evidence="6 15" id="KW-0547">Nucleotide-binding</keyword>
<feature type="domain" description="ATP-grasp" evidence="16">
    <location>
        <begin position="117"/>
        <end position="325"/>
    </location>
</feature>
<dbReference type="InterPro" id="IPR037123">
    <property type="entry name" value="PRibGlycinamide_synth_C_sf"/>
</dbReference>
<keyword evidence="9" id="KW-0464">Manganese</keyword>
<dbReference type="InterPro" id="IPR020561">
    <property type="entry name" value="PRibGlycinamid_synth_ATP-grasp"/>
</dbReference>
<dbReference type="NCBIfam" id="TIGR00878">
    <property type="entry name" value="purM"/>
    <property type="match status" value="1"/>
</dbReference>
<evidence type="ECO:0000256" key="14">
    <source>
        <dbReference type="ARBA" id="ARBA00049057"/>
    </source>
</evidence>
<comment type="pathway">
    <text evidence="2">Purine metabolism; IMP biosynthesis via de novo pathway; N(1)-(5-phospho-D-ribosyl)glycinamide from 5-phospho-alpha-D-ribose 1-diphosphate: step 2/2.</text>
</comment>
<dbReference type="FunFam" id="3.90.650.10:FF:000019">
    <property type="entry name" value="Trifunctional purine biosynthetic protein adenosine-3"/>
    <property type="match status" value="1"/>
</dbReference>
<dbReference type="Gene3D" id="3.30.470.20">
    <property type="entry name" value="ATP-grasp fold, B domain"/>
    <property type="match status" value="1"/>
</dbReference>
<dbReference type="Pfam" id="PF01071">
    <property type="entry name" value="GARS_A"/>
    <property type="match status" value="1"/>
</dbReference>
<dbReference type="SUPFAM" id="SSF51246">
    <property type="entry name" value="Rudiment single hybrid motif"/>
    <property type="match status" value="1"/>
</dbReference>
<dbReference type="InterPro" id="IPR010918">
    <property type="entry name" value="PurM-like_C_dom"/>
</dbReference>
<comment type="function">
    <text evidence="11">Catalyzes the second and fifth step in the 'de novo' purine biosynthesis pathway; contains phosphoribosylamine--glycine ligase (GARS) and phosphoribosylformylglycinamidine cyclo-ligase (AIRS) activities.</text>
</comment>
<dbReference type="PANTHER" id="PTHR10520:SF12">
    <property type="entry name" value="TRIFUNCTIONAL PURINE BIOSYNTHETIC PROTEIN ADENOSINE-3"/>
    <property type="match status" value="1"/>
</dbReference>
<organism evidence="17 18">
    <name type="scientific">Coemansia biformis</name>
    <dbReference type="NCBI Taxonomy" id="1286918"/>
    <lineage>
        <taxon>Eukaryota</taxon>
        <taxon>Fungi</taxon>
        <taxon>Fungi incertae sedis</taxon>
        <taxon>Zoopagomycota</taxon>
        <taxon>Kickxellomycotina</taxon>
        <taxon>Kickxellomycetes</taxon>
        <taxon>Kickxellales</taxon>
        <taxon>Kickxellaceae</taxon>
        <taxon>Coemansia</taxon>
    </lineage>
</organism>
<dbReference type="Gene3D" id="3.30.1330.10">
    <property type="entry name" value="PurM-like, N-terminal domain"/>
    <property type="match status" value="1"/>
</dbReference>
<evidence type="ECO:0000256" key="1">
    <source>
        <dbReference type="ARBA" id="ARBA00004686"/>
    </source>
</evidence>
<comment type="caution">
    <text evidence="17">The sequence shown here is derived from an EMBL/GenBank/DDBJ whole genome shotgun (WGS) entry which is preliminary data.</text>
</comment>
<dbReference type="FunFam" id="3.30.470.20:FF:000018">
    <property type="entry name" value="Trifunctional purine biosynthetic protein adenosine-3"/>
    <property type="match status" value="1"/>
</dbReference>
<gene>
    <name evidence="17" type="ORF">LPJ61_003607</name>
</gene>
<dbReference type="Gene3D" id="3.90.600.10">
    <property type="entry name" value="Phosphoribosylglycinamide synthetase, C-terminal domain"/>
    <property type="match status" value="1"/>
</dbReference>
<keyword evidence="10" id="KW-0511">Multifunctional enzyme</keyword>
<dbReference type="AlphaFoldDB" id="A0A9W8CY26"/>
<reference evidence="17" key="1">
    <citation type="submission" date="2022-07" db="EMBL/GenBank/DDBJ databases">
        <title>Phylogenomic reconstructions and comparative analyses of Kickxellomycotina fungi.</title>
        <authorList>
            <person name="Reynolds N.K."/>
            <person name="Stajich J.E."/>
            <person name="Barry K."/>
            <person name="Grigoriev I.V."/>
            <person name="Crous P."/>
            <person name="Smith M.E."/>
        </authorList>
    </citation>
    <scope>NUCLEOTIDE SEQUENCE</scope>
    <source>
        <strain evidence="17">BCRC 34381</strain>
    </source>
</reference>
<comment type="similarity">
    <text evidence="3">In the N-terminal section; belongs to the GARS family.</text>
</comment>
<dbReference type="GO" id="GO:0004641">
    <property type="term" value="F:phosphoribosylformylglycinamidine cyclo-ligase activity"/>
    <property type="evidence" value="ECO:0007669"/>
    <property type="project" value="UniProtKB-EC"/>
</dbReference>
<keyword evidence="7" id="KW-0658">Purine biosynthesis</keyword>
<dbReference type="InterPro" id="IPR004733">
    <property type="entry name" value="PurM_cligase"/>
</dbReference>
<dbReference type="InterPro" id="IPR020560">
    <property type="entry name" value="PRibGlycinamide_synth_C-dom"/>
</dbReference>
<dbReference type="InterPro" id="IPR011761">
    <property type="entry name" value="ATP-grasp"/>
</dbReference>
<dbReference type="FunFam" id="3.40.50.20:FF:000006">
    <property type="entry name" value="Phosphoribosylamine--glycine ligase, chloroplastic"/>
    <property type="match status" value="1"/>
</dbReference>
<dbReference type="GO" id="GO:0005829">
    <property type="term" value="C:cytosol"/>
    <property type="evidence" value="ECO:0007669"/>
    <property type="project" value="TreeGrafter"/>
</dbReference>
<comment type="similarity">
    <text evidence="12">In the C-terminal section; belongs to the AIR synthase family.</text>
</comment>
<evidence type="ECO:0000256" key="8">
    <source>
        <dbReference type="ARBA" id="ARBA00022840"/>
    </source>
</evidence>
<dbReference type="GO" id="GO:0046872">
    <property type="term" value="F:metal ion binding"/>
    <property type="evidence" value="ECO:0007669"/>
    <property type="project" value="UniProtKB-KW"/>
</dbReference>
<comment type="catalytic activity">
    <reaction evidence="13">
        <text>5-phospho-beta-D-ribosylamine + glycine + ATP = N(1)-(5-phospho-beta-D-ribosyl)glycinamide + ADP + phosphate + H(+)</text>
        <dbReference type="Rhea" id="RHEA:17453"/>
        <dbReference type="ChEBI" id="CHEBI:15378"/>
        <dbReference type="ChEBI" id="CHEBI:30616"/>
        <dbReference type="ChEBI" id="CHEBI:43474"/>
        <dbReference type="ChEBI" id="CHEBI:57305"/>
        <dbReference type="ChEBI" id="CHEBI:58681"/>
        <dbReference type="ChEBI" id="CHEBI:143788"/>
        <dbReference type="ChEBI" id="CHEBI:456216"/>
        <dbReference type="EC" id="6.3.4.13"/>
    </reaction>
</comment>
<dbReference type="EMBL" id="JANBOI010000644">
    <property type="protein sequence ID" value="KAJ1729274.1"/>
    <property type="molecule type" value="Genomic_DNA"/>
</dbReference>
<dbReference type="SUPFAM" id="SSF56042">
    <property type="entry name" value="PurM C-terminal domain-like"/>
    <property type="match status" value="1"/>
</dbReference>
<dbReference type="PROSITE" id="PS50975">
    <property type="entry name" value="ATP_GRASP"/>
    <property type="match status" value="1"/>
</dbReference>
<dbReference type="Pfam" id="PF00586">
    <property type="entry name" value="AIRS"/>
    <property type="match status" value="1"/>
</dbReference>
<evidence type="ECO:0000256" key="15">
    <source>
        <dbReference type="PROSITE-ProRule" id="PRU00409"/>
    </source>
</evidence>
<dbReference type="FunFam" id="3.90.600.10:FF:000001">
    <property type="entry name" value="Trifunctional purine biosynthetic protein adenosine-3"/>
    <property type="match status" value="1"/>
</dbReference>
<keyword evidence="4" id="KW-0436">Ligase</keyword>
<dbReference type="InterPro" id="IPR011054">
    <property type="entry name" value="Rudment_hybrid_motif"/>
</dbReference>
<dbReference type="InterPro" id="IPR020559">
    <property type="entry name" value="PRibGlycinamide_synth_CS"/>
</dbReference>
<evidence type="ECO:0000256" key="6">
    <source>
        <dbReference type="ARBA" id="ARBA00022741"/>
    </source>
</evidence>
<evidence type="ECO:0000313" key="18">
    <source>
        <dbReference type="Proteomes" id="UP001143981"/>
    </source>
</evidence>
<dbReference type="NCBIfam" id="TIGR00877">
    <property type="entry name" value="purD"/>
    <property type="match status" value="1"/>
</dbReference>
<evidence type="ECO:0000256" key="4">
    <source>
        <dbReference type="ARBA" id="ARBA00022598"/>
    </source>
</evidence>
<dbReference type="Gene3D" id="3.40.50.20">
    <property type="match status" value="1"/>
</dbReference>
<dbReference type="FunFam" id="3.30.1330.10:FF:000001">
    <property type="entry name" value="Phosphoribosylformylglycinamidine cyclo-ligase"/>
    <property type="match status" value="1"/>
</dbReference>
<evidence type="ECO:0000256" key="2">
    <source>
        <dbReference type="ARBA" id="ARBA00005174"/>
    </source>
</evidence>
<dbReference type="InterPro" id="IPR013815">
    <property type="entry name" value="ATP_grasp_subdomain_1"/>
</dbReference>
<dbReference type="GO" id="GO:0005524">
    <property type="term" value="F:ATP binding"/>
    <property type="evidence" value="ECO:0007669"/>
    <property type="project" value="UniProtKB-UniRule"/>
</dbReference>
<comment type="pathway">
    <text evidence="1">Purine metabolism; IMP biosynthesis via de novo pathway; 5-amino-1-(5-phospho-D-ribosyl)imidazole from N(2)-formyl-N(1)-(5-phospho-D-ribosyl)glycinamide: step 2/2.</text>
</comment>
<dbReference type="InterPro" id="IPR016185">
    <property type="entry name" value="PreATP-grasp_dom_sf"/>
</dbReference>
<sequence>MAEPSLRVLVVGGGGREHALAWALAKSPRVARVFVAPGNGGTAAAGGKIENVAIEHCAGDFPALVSFAQAQDIGLVVPGPEQPLVDGIADAFRRVGIPTFGPSAKAATIEGSKAFSKDFMARHGIPTAAYGNFTDYERARAFVQDTAFDVVIKASGLAAGKGVLIPATKDEALQALKAVMVDREFGAAGDEVVIEERLEGQEISVLALSDGYTVAAFPAAQDHKRAYDDDQGPNTGGMGAYAPAPVATPELMSTIYTTVLKPSIDGMRRDGFPFVGCLFTGFMLTADGPKVLEYNCRFGDPETEAVLPLLDDSCDLAEVFLAAAEGRLDAVPLRFRDGYAATVVMASEGYPGAYPKGRPIAFGPLLDGTHVFHAGTKRDGEAVVTSGGRVLAVTGVDGSLQGALDRAYARVKTVGFDGAFCRSDIGFRAIRHLSEAAAGQGGLSYADAGVDIDAGNRLVDLIKPIVKATRRAGTDSDIGGFGGVFDLKATGYKDPVLVSATDGVGTKLKIAHEMGIHDTVGVDLVAMQVNDIVVQGAEPLFFLDYYACGHLDVEATRDFVKGVADGCLQAGCALIGGETAEMPGLYAKGDYDVAGFAVGAVERSEILPATGSIRAGDVLVGLASSGIHSNGFSLVRKVVARAGLDFHSPCPWAPGTTVGEALLTPTRIYVKSLLPLVHKQLVKGMAHITGGGFTDNVPRVLPAGVSAEIDAAAWELPAVFRWLKAAGGISADEMARTFNCGIGMVLVVAQDAVGPVLASLAHGGEQACVIGRLHASASAEAASAAATVNTDGW</sequence>
<name>A0A9W8CY26_9FUNG</name>
<dbReference type="Pfam" id="PF02769">
    <property type="entry name" value="AIRS_C"/>
    <property type="match status" value="1"/>
</dbReference>
<dbReference type="FunFam" id="3.30.1490.20:FF:000006">
    <property type="entry name" value="phosphoribosylamine--glycine ligase, chloroplastic-like"/>
    <property type="match status" value="1"/>
</dbReference>
<keyword evidence="8 15" id="KW-0067">ATP-binding</keyword>
<evidence type="ECO:0000256" key="5">
    <source>
        <dbReference type="ARBA" id="ARBA00022723"/>
    </source>
</evidence>
<protein>
    <recommendedName>
        <fullName evidence="16">ATP-grasp domain-containing protein</fullName>
    </recommendedName>
</protein>
<dbReference type="Pfam" id="PF02843">
    <property type="entry name" value="GARS_C"/>
    <property type="match status" value="1"/>
</dbReference>
<evidence type="ECO:0000256" key="12">
    <source>
        <dbReference type="ARBA" id="ARBA00029444"/>
    </source>
</evidence>